<protein>
    <submittedName>
        <fullName evidence="4">Quinone oxidoreductase</fullName>
    </submittedName>
</protein>
<dbReference type="InterPro" id="IPR036291">
    <property type="entry name" value="NAD(P)-bd_dom_sf"/>
</dbReference>
<accession>A0A2Z5GAB4</accession>
<evidence type="ECO:0000259" key="3">
    <source>
        <dbReference type="SMART" id="SM00829"/>
    </source>
</evidence>
<reference evidence="4 5" key="1">
    <citation type="journal article" date="2018" name="Front. Microbiol.">
        <title>Hydrolytic Capabilities as a Key to Environmental Success: Chitinolytic and Cellulolytic Acidobacteria From Acidic Sub-arctic Soils and Boreal Peatlands.</title>
        <authorList>
            <person name="Belova S.E."/>
            <person name="Ravin N.V."/>
            <person name="Pankratov T.A."/>
            <person name="Rakitin A.L."/>
            <person name="Ivanova A.A."/>
            <person name="Beletsky A.V."/>
            <person name="Mardanov A.V."/>
            <person name="Sinninghe Damste J.S."/>
            <person name="Dedysh S.N."/>
        </authorList>
    </citation>
    <scope>NUCLEOTIDE SEQUENCE [LARGE SCALE GENOMIC DNA]</scope>
    <source>
        <strain evidence="4 5">SBC82</strain>
    </source>
</reference>
<dbReference type="Gene3D" id="3.40.50.720">
    <property type="entry name" value="NAD(P)-binding Rossmann-like Domain"/>
    <property type="match status" value="1"/>
</dbReference>
<dbReference type="GO" id="GO:0016491">
    <property type="term" value="F:oxidoreductase activity"/>
    <property type="evidence" value="ECO:0007669"/>
    <property type="project" value="InterPro"/>
</dbReference>
<gene>
    <name evidence="4" type="ORF">ACPOL_6595</name>
</gene>
<dbReference type="InterPro" id="IPR020843">
    <property type="entry name" value="ER"/>
</dbReference>
<evidence type="ECO:0000313" key="5">
    <source>
        <dbReference type="Proteomes" id="UP000253606"/>
    </source>
</evidence>
<dbReference type="InterPro" id="IPR013149">
    <property type="entry name" value="ADH-like_C"/>
</dbReference>
<evidence type="ECO:0000313" key="4">
    <source>
        <dbReference type="EMBL" id="AXC15807.1"/>
    </source>
</evidence>
<keyword evidence="5" id="KW-1185">Reference proteome</keyword>
<dbReference type="EMBL" id="CP030840">
    <property type="protein sequence ID" value="AXC15807.1"/>
    <property type="molecule type" value="Genomic_DNA"/>
</dbReference>
<dbReference type="Pfam" id="PF08240">
    <property type="entry name" value="ADH_N"/>
    <property type="match status" value="1"/>
</dbReference>
<dbReference type="SMART" id="SM00829">
    <property type="entry name" value="PKS_ER"/>
    <property type="match status" value="1"/>
</dbReference>
<dbReference type="PANTHER" id="PTHR44154">
    <property type="entry name" value="QUINONE OXIDOREDUCTASE"/>
    <property type="match status" value="1"/>
</dbReference>
<dbReference type="SUPFAM" id="SSF51735">
    <property type="entry name" value="NAD(P)-binding Rossmann-fold domains"/>
    <property type="match status" value="1"/>
</dbReference>
<dbReference type="InterPro" id="IPR013154">
    <property type="entry name" value="ADH-like_N"/>
</dbReference>
<sequence>MRAAWYERNRSARDVLIVGELAKPALGPGKVLVRVHAAGVNPSDTKRRARAPLLPGNKQQIPHQDGAGVIEEIGEGVSASRLGQRVWIYEALVAGKAGCAAQYVAVPSGNAVPLPSSISFETGACLGVPALTAHRCVFADGPVTGKTLLVTGGAGSVGVHAIQFAKAAGARVFTTVSRPEQALIAKDAGADLVIDRHKEDVVARIQETANNAGAQVVDRVIDVAFGQTLPFAVKLLKVGGVIATYSSDARPEPTIPFLPLLFLDATIRFVNVYMMSREAHESAIEAVMVGLREGWLKPTIASRFSLDQIVAAHEASESGKSVGKIVVLLD</sequence>
<evidence type="ECO:0000256" key="2">
    <source>
        <dbReference type="SAM" id="MobiDB-lite"/>
    </source>
</evidence>
<dbReference type="KEGG" id="abas:ACPOL_6595"/>
<proteinExistence type="predicted"/>
<evidence type="ECO:0000256" key="1">
    <source>
        <dbReference type="ARBA" id="ARBA00022857"/>
    </source>
</evidence>
<dbReference type="InterPro" id="IPR011032">
    <property type="entry name" value="GroES-like_sf"/>
</dbReference>
<feature type="domain" description="Enoyl reductase (ER)" evidence="3">
    <location>
        <begin position="11"/>
        <end position="327"/>
    </location>
</feature>
<dbReference type="OrthoDB" id="9787435at2"/>
<dbReference type="RefSeq" id="WP_114210412.1">
    <property type="nucleotide sequence ID" value="NZ_CP030840.1"/>
</dbReference>
<dbReference type="Proteomes" id="UP000253606">
    <property type="component" value="Chromosome"/>
</dbReference>
<dbReference type="Gene3D" id="3.90.180.10">
    <property type="entry name" value="Medium-chain alcohol dehydrogenases, catalytic domain"/>
    <property type="match status" value="1"/>
</dbReference>
<feature type="region of interest" description="Disordered" evidence="2">
    <location>
        <begin position="43"/>
        <end position="62"/>
    </location>
</feature>
<dbReference type="CDD" id="cd08253">
    <property type="entry name" value="zeta_crystallin"/>
    <property type="match status" value="1"/>
</dbReference>
<dbReference type="Pfam" id="PF00107">
    <property type="entry name" value="ADH_zinc_N"/>
    <property type="match status" value="1"/>
</dbReference>
<dbReference type="SUPFAM" id="SSF50129">
    <property type="entry name" value="GroES-like"/>
    <property type="match status" value="1"/>
</dbReference>
<dbReference type="AlphaFoldDB" id="A0A2Z5GAB4"/>
<dbReference type="PANTHER" id="PTHR44154:SF1">
    <property type="entry name" value="QUINONE OXIDOREDUCTASE"/>
    <property type="match status" value="1"/>
</dbReference>
<dbReference type="InterPro" id="IPR051603">
    <property type="entry name" value="Zinc-ADH_QOR/CCCR"/>
</dbReference>
<organism evidence="4 5">
    <name type="scientific">Acidisarcina polymorpha</name>
    <dbReference type="NCBI Taxonomy" id="2211140"/>
    <lineage>
        <taxon>Bacteria</taxon>
        <taxon>Pseudomonadati</taxon>
        <taxon>Acidobacteriota</taxon>
        <taxon>Terriglobia</taxon>
        <taxon>Terriglobales</taxon>
        <taxon>Acidobacteriaceae</taxon>
        <taxon>Acidisarcina</taxon>
    </lineage>
</organism>
<keyword evidence="1" id="KW-0521">NADP</keyword>
<name>A0A2Z5GAB4_9BACT</name>